<feature type="transmembrane region" description="Helical" evidence="1">
    <location>
        <begin position="65"/>
        <end position="86"/>
    </location>
</feature>
<gene>
    <name evidence="2" type="ORF">PEPS_30640</name>
</gene>
<keyword evidence="2" id="KW-0614">Plasmid</keyword>
<sequence>MLGIFLIYWIGKYYYNLADEHDKHKWGFAFLGIGIYYAGLLSFGFLIGVILSLIDPSLIERINEYLLAILALPGGILTTYAVYKYLEKKWAKEMKKFDHLKEEVKAW</sequence>
<keyword evidence="1" id="KW-1133">Transmembrane helix</keyword>
<evidence type="ECO:0000256" key="1">
    <source>
        <dbReference type="SAM" id="Phobius"/>
    </source>
</evidence>
<geneLocation type="plasmid" evidence="2 3">
    <name>pPP1</name>
</geneLocation>
<keyword evidence="1" id="KW-0812">Transmembrane</keyword>
<dbReference type="RefSeq" id="WP_338398581.1">
    <property type="nucleotide sequence ID" value="NZ_AP025293.1"/>
</dbReference>
<protein>
    <submittedName>
        <fullName evidence="2">Uncharacterized protein</fullName>
    </submittedName>
</protein>
<evidence type="ECO:0000313" key="3">
    <source>
        <dbReference type="Proteomes" id="UP001354989"/>
    </source>
</evidence>
<keyword evidence="1" id="KW-0472">Membrane</keyword>
<accession>A0ABM7VIH9</accession>
<feature type="transmembrane region" description="Helical" evidence="1">
    <location>
        <begin position="28"/>
        <end position="53"/>
    </location>
</feature>
<dbReference type="EMBL" id="AP025293">
    <property type="protein sequence ID" value="BDD00784.1"/>
    <property type="molecule type" value="Genomic_DNA"/>
</dbReference>
<keyword evidence="3" id="KW-1185">Reference proteome</keyword>
<organism evidence="2 3">
    <name type="scientific">Persicobacter psychrovividus</name>
    <dbReference type="NCBI Taxonomy" id="387638"/>
    <lineage>
        <taxon>Bacteria</taxon>
        <taxon>Pseudomonadati</taxon>
        <taxon>Bacteroidota</taxon>
        <taxon>Cytophagia</taxon>
        <taxon>Cytophagales</taxon>
        <taxon>Persicobacteraceae</taxon>
        <taxon>Persicobacter</taxon>
    </lineage>
</organism>
<reference evidence="2 3" key="1">
    <citation type="submission" date="2021-12" db="EMBL/GenBank/DDBJ databases">
        <title>Genome sequencing of bacteria with rrn-lacking chromosome and rrn-plasmid.</title>
        <authorList>
            <person name="Anda M."/>
            <person name="Iwasaki W."/>
        </authorList>
    </citation>
    <scope>NUCLEOTIDE SEQUENCE [LARGE SCALE GENOMIC DNA]</scope>
    <source>
        <strain evidence="2 3">NBRC 101262</strain>
        <plasmid evidence="2 3">pPP1</plasmid>
    </source>
</reference>
<evidence type="ECO:0000313" key="2">
    <source>
        <dbReference type="EMBL" id="BDD00784.1"/>
    </source>
</evidence>
<proteinExistence type="predicted"/>
<dbReference type="Proteomes" id="UP001354989">
    <property type="component" value="Plasmid pPP1"/>
</dbReference>
<name>A0ABM7VIH9_9BACT</name>